<proteinExistence type="predicted"/>
<protein>
    <submittedName>
        <fullName evidence="1">Mitochondrial intermediate peptidase</fullName>
    </submittedName>
</protein>
<name>A0A7J8GLF3_MOLMO</name>
<dbReference type="AlphaFoldDB" id="A0A7J8GLF3"/>
<organism evidence="1 2">
    <name type="scientific">Molossus molossus</name>
    <name type="common">Pallas' mastiff bat</name>
    <name type="synonym">Vespertilio molossus</name>
    <dbReference type="NCBI Taxonomy" id="27622"/>
    <lineage>
        <taxon>Eukaryota</taxon>
        <taxon>Metazoa</taxon>
        <taxon>Chordata</taxon>
        <taxon>Craniata</taxon>
        <taxon>Vertebrata</taxon>
        <taxon>Euteleostomi</taxon>
        <taxon>Mammalia</taxon>
        <taxon>Eutheria</taxon>
        <taxon>Laurasiatheria</taxon>
        <taxon>Chiroptera</taxon>
        <taxon>Yangochiroptera</taxon>
        <taxon>Molossidae</taxon>
        <taxon>Molossus</taxon>
    </lineage>
</organism>
<gene>
    <name evidence="1" type="ORF">HJG59_012252</name>
</gene>
<evidence type="ECO:0000313" key="1">
    <source>
        <dbReference type="EMBL" id="KAF6460698.1"/>
    </source>
</evidence>
<comment type="caution">
    <text evidence="1">The sequence shown here is derived from an EMBL/GenBank/DDBJ whole genome shotgun (WGS) entry which is preliminary data.</text>
</comment>
<dbReference type="EMBL" id="JACASF010000009">
    <property type="protein sequence ID" value="KAF6460698.1"/>
    <property type="molecule type" value="Genomic_DNA"/>
</dbReference>
<evidence type="ECO:0000313" key="2">
    <source>
        <dbReference type="Proteomes" id="UP000550707"/>
    </source>
</evidence>
<sequence>MLCTGRLGGLAARASALLPGRARPGGLGAGLWAREVSTSWSPVGAAFNVKPQGFRLDLFGERQGLFGVPELSAPEGFRIAQENALRKSDLLVARACSTPPGPQTVLIFDELSDALCRVADLVRLGVRLETPPLPNS</sequence>
<dbReference type="Proteomes" id="UP000550707">
    <property type="component" value="Unassembled WGS sequence"/>
</dbReference>
<accession>A0A7J8GLF3</accession>
<reference evidence="1 2" key="1">
    <citation type="journal article" date="2020" name="Nature">
        <title>Six reference-quality genomes reveal evolution of bat adaptations.</title>
        <authorList>
            <person name="Jebb D."/>
            <person name="Huang Z."/>
            <person name="Pippel M."/>
            <person name="Hughes G.M."/>
            <person name="Lavrichenko K."/>
            <person name="Devanna P."/>
            <person name="Winkler S."/>
            <person name="Jermiin L.S."/>
            <person name="Skirmuntt E.C."/>
            <person name="Katzourakis A."/>
            <person name="Burkitt-Gray L."/>
            <person name="Ray D.A."/>
            <person name="Sullivan K.A.M."/>
            <person name="Roscito J.G."/>
            <person name="Kirilenko B.M."/>
            <person name="Davalos L.M."/>
            <person name="Corthals A.P."/>
            <person name="Power M.L."/>
            <person name="Jones G."/>
            <person name="Ransome R.D."/>
            <person name="Dechmann D.K.N."/>
            <person name="Locatelli A.G."/>
            <person name="Puechmaille S.J."/>
            <person name="Fedrigo O."/>
            <person name="Jarvis E.D."/>
            <person name="Hiller M."/>
            <person name="Vernes S.C."/>
            <person name="Myers E.W."/>
            <person name="Teeling E.C."/>
        </authorList>
    </citation>
    <scope>NUCLEOTIDE SEQUENCE [LARGE SCALE GENOMIC DNA]</scope>
    <source>
        <strain evidence="1">MMolMol1</strain>
        <tissue evidence="1">Muscle</tissue>
    </source>
</reference>
<keyword evidence="2" id="KW-1185">Reference proteome</keyword>